<feature type="region of interest" description="Disordered" evidence="1">
    <location>
        <begin position="1"/>
        <end position="83"/>
    </location>
</feature>
<sequence length="83" mass="9085">MTSSSNEPYSPEAEEADRQWQQMPAGPEDDGDDDILAPPAAAPEANEADLFEQSLPVNPDEDDEYPHGAAEEAVEYAAEEYEE</sequence>
<evidence type="ECO:0000313" key="3">
    <source>
        <dbReference type="Proteomes" id="UP001209654"/>
    </source>
</evidence>
<dbReference type="RefSeq" id="WP_264794659.1">
    <property type="nucleotide sequence ID" value="NZ_BRVS01000004.1"/>
</dbReference>
<gene>
    <name evidence="2" type="ORF">AHIS1636_09450</name>
</gene>
<evidence type="ECO:0000313" key="2">
    <source>
        <dbReference type="EMBL" id="GLB66506.1"/>
    </source>
</evidence>
<evidence type="ECO:0000256" key="1">
    <source>
        <dbReference type="SAM" id="MobiDB-lite"/>
    </source>
</evidence>
<keyword evidence="3" id="KW-1185">Reference proteome</keyword>
<protein>
    <submittedName>
        <fullName evidence="2">Uncharacterized protein</fullName>
    </submittedName>
</protein>
<name>A0ABQ5MR92_9MICC</name>
<comment type="caution">
    <text evidence="2">The sequence shown here is derived from an EMBL/GenBank/DDBJ whole genome shotgun (WGS) entry which is preliminary data.</text>
</comment>
<proteinExistence type="predicted"/>
<organism evidence="2 3">
    <name type="scientific">Arthrobacter mangrovi</name>
    <dbReference type="NCBI Taxonomy" id="2966350"/>
    <lineage>
        <taxon>Bacteria</taxon>
        <taxon>Bacillati</taxon>
        <taxon>Actinomycetota</taxon>
        <taxon>Actinomycetes</taxon>
        <taxon>Micrococcales</taxon>
        <taxon>Micrococcaceae</taxon>
        <taxon>Arthrobacter</taxon>
    </lineage>
</organism>
<dbReference type="Proteomes" id="UP001209654">
    <property type="component" value="Unassembled WGS sequence"/>
</dbReference>
<feature type="compositionally biased region" description="Acidic residues" evidence="1">
    <location>
        <begin position="72"/>
        <end position="83"/>
    </location>
</feature>
<dbReference type="EMBL" id="BRVS01000004">
    <property type="protein sequence ID" value="GLB66506.1"/>
    <property type="molecule type" value="Genomic_DNA"/>
</dbReference>
<accession>A0ABQ5MR92</accession>
<feature type="compositionally biased region" description="Low complexity" evidence="1">
    <location>
        <begin position="36"/>
        <end position="45"/>
    </location>
</feature>
<reference evidence="2 3" key="1">
    <citation type="journal article" date="2023" name="Int. J. Syst. Evol. Microbiol.">
        <title>Arthrobacter mangrovi sp. nov., an actinobacterium isolated from the rhizosphere of a mangrove.</title>
        <authorList>
            <person name="Hamada M."/>
            <person name="Saitou S."/>
            <person name="Enomoto N."/>
            <person name="Nanri K."/>
            <person name="Hidaka K."/>
            <person name="Miura T."/>
            <person name="Tamura T."/>
        </authorList>
    </citation>
    <scope>NUCLEOTIDE SEQUENCE [LARGE SCALE GENOMIC DNA]</scope>
    <source>
        <strain evidence="2 3">NBRC 112813</strain>
    </source>
</reference>